<evidence type="ECO:0000313" key="2">
    <source>
        <dbReference type="Proteomes" id="UP000799118"/>
    </source>
</evidence>
<reference evidence="1" key="1">
    <citation type="journal article" date="2019" name="Environ. Microbiol.">
        <title>Fungal ecological strategies reflected in gene transcription - a case study of two litter decomposers.</title>
        <authorList>
            <person name="Barbi F."/>
            <person name="Kohler A."/>
            <person name="Barry K."/>
            <person name="Baskaran P."/>
            <person name="Daum C."/>
            <person name="Fauchery L."/>
            <person name="Ihrmark K."/>
            <person name="Kuo A."/>
            <person name="LaButti K."/>
            <person name="Lipzen A."/>
            <person name="Morin E."/>
            <person name="Grigoriev I.V."/>
            <person name="Henrissat B."/>
            <person name="Lindahl B."/>
            <person name="Martin F."/>
        </authorList>
    </citation>
    <scope>NUCLEOTIDE SEQUENCE</scope>
    <source>
        <strain evidence="1">JB14</strain>
    </source>
</reference>
<dbReference type="EMBL" id="ML770343">
    <property type="protein sequence ID" value="KAE9383735.1"/>
    <property type="molecule type" value="Genomic_DNA"/>
</dbReference>
<accession>A0A6A4GEE7</accession>
<evidence type="ECO:0000313" key="1">
    <source>
        <dbReference type="EMBL" id="KAE9383735.1"/>
    </source>
</evidence>
<protein>
    <submittedName>
        <fullName evidence="1">Uncharacterized protein</fullName>
    </submittedName>
</protein>
<proteinExistence type="predicted"/>
<name>A0A6A4GEE7_9AGAR</name>
<keyword evidence="2" id="KW-1185">Reference proteome</keyword>
<organism evidence="1 2">
    <name type="scientific">Gymnopus androsaceus JB14</name>
    <dbReference type="NCBI Taxonomy" id="1447944"/>
    <lineage>
        <taxon>Eukaryota</taxon>
        <taxon>Fungi</taxon>
        <taxon>Dikarya</taxon>
        <taxon>Basidiomycota</taxon>
        <taxon>Agaricomycotina</taxon>
        <taxon>Agaricomycetes</taxon>
        <taxon>Agaricomycetidae</taxon>
        <taxon>Agaricales</taxon>
        <taxon>Marasmiineae</taxon>
        <taxon>Omphalotaceae</taxon>
        <taxon>Gymnopus</taxon>
    </lineage>
</organism>
<sequence length="175" mass="20034">MVSADVAITNEELGDTWGFLAEAIADTRWFKEKLVIERIKEGLKKWLFTKEGTTNLDTIAQAMPKLDVVPALDFELQEWALKVAHFIHHPPCSAKDPSNMVFKPLLLDTYSMMFCHTVLGEDQHHNNQKGKGKEISIAADLQEGHSSRQFHLKAYHREPEMLEEHRARKLEELAS</sequence>
<gene>
    <name evidence="1" type="ORF">BT96DRAFT_1105514</name>
</gene>
<dbReference type="Proteomes" id="UP000799118">
    <property type="component" value="Unassembled WGS sequence"/>
</dbReference>
<dbReference type="AlphaFoldDB" id="A0A6A4GEE7"/>